<dbReference type="SUPFAM" id="SSF48508">
    <property type="entry name" value="Nuclear receptor ligand-binding domain"/>
    <property type="match status" value="1"/>
</dbReference>
<evidence type="ECO:0000256" key="6">
    <source>
        <dbReference type="ARBA" id="ARBA00023015"/>
    </source>
</evidence>
<evidence type="ECO:0000313" key="13">
    <source>
        <dbReference type="EMBL" id="KAF1753327.1"/>
    </source>
</evidence>
<keyword evidence="5" id="KW-0862">Zinc</keyword>
<dbReference type="SUPFAM" id="SSF57716">
    <property type="entry name" value="Glucocorticoid receptor-like (DNA-binding domain)"/>
    <property type="match status" value="1"/>
</dbReference>
<evidence type="ECO:0000256" key="4">
    <source>
        <dbReference type="ARBA" id="ARBA00022771"/>
    </source>
</evidence>
<reference evidence="13 14" key="1">
    <citation type="submission" date="2019-12" db="EMBL/GenBank/DDBJ databases">
        <title>Chromosome-level assembly of the Caenorhabditis remanei genome.</title>
        <authorList>
            <person name="Teterina A.A."/>
            <person name="Willis J.H."/>
            <person name="Phillips P.C."/>
        </authorList>
    </citation>
    <scope>NUCLEOTIDE SEQUENCE [LARGE SCALE GENOMIC DNA]</scope>
    <source>
        <strain evidence="13 14">PX506</strain>
        <tissue evidence="13">Whole organism</tissue>
    </source>
</reference>
<keyword evidence="9" id="KW-0675">Receptor</keyword>
<keyword evidence="3" id="KW-0479">Metal-binding</keyword>
<keyword evidence="8" id="KW-0804">Transcription</keyword>
<accession>A0A6A5GDJ9</accession>
<dbReference type="GO" id="GO:0008270">
    <property type="term" value="F:zinc ion binding"/>
    <property type="evidence" value="ECO:0007669"/>
    <property type="project" value="UniProtKB-KW"/>
</dbReference>
<dbReference type="InterPro" id="IPR013088">
    <property type="entry name" value="Znf_NHR/GATA"/>
</dbReference>
<dbReference type="InterPro" id="IPR049636">
    <property type="entry name" value="HNF4-like_DBD"/>
</dbReference>
<evidence type="ECO:0000256" key="3">
    <source>
        <dbReference type="ARBA" id="ARBA00022723"/>
    </source>
</evidence>
<dbReference type="KEGG" id="crq:GCK72_019883"/>
<evidence type="ECO:0000256" key="2">
    <source>
        <dbReference type="ARBA" id="ARBA00005993"/>
    </source>
</evidence>
<dbReference type="InterPro" id="IPR000536">
    <property type="entry name" value="Nucl_hrmn_rcpt_lig-bd"/>
</dbReference>
<dbReference type="SMART" id="SM00430">
    <property type="entry name" value="HOLI"/>
    <property type="match status" value="1"/>
</dbReference>
<comment type="subcellular location">
    <subcellularLocation>
        <location evidence="1">Nucleus</location>
    </subcellularLocation>
</comment>
<keyword evidence="4" id="KW-0863">Zinc-finger</keyword>
<dbReference type="PRINTS" id="PR00047">
    <property type="entry name" value="STROIDFINGER"/>
</dbReference>
<dbReference type="PANTHER" id="PTHR45680:SF17">
    <property type="entry name" value="NUCLEAR HORMONE RECEPTOR FAMILY-RELATED"/>
    <property type="match status" value="1"/>
</dbReference>
<dbReference type="GO" id="GO:0000978">
    <property type="term" value="F:RNA polymerase II cis-regulatory region sequence-specific DNA binding"/>
    <property type="evidence" value="ECO:0007669"/>
    <property type="project" value="InterPro"/>
</dbReference>
<keyword evidence="7" id="KW-0238">DNA-binding</keyword>
<evidence type="ECO:0000256" key="1">
    <source>
        <dbReference type="ARBA" id="ARBA00004123"/>
    </source>
</evidence>
<organism evidence="13 14">
    <name type="scientific">Caenorhabditis remanei</name>
    <name type="common">Caenorhabditis vulgaris</name>
    <dbReference type="NCBI Taxonomy" id="31234"/>
    <lineage>
        <taxon>Eukaryota</taxon>
        <taxon>Metazoa</taxon>
        <taxon>Ecdysozoa</taxon>
        <taxon>Nematoda</taxon>
        <taxon>Chromadorea</taxon>
        <taxon>Rhabditida</taxon>
        <taxon>Rhabditina</taxon>
        <taxon>Rhabditomorpha</taxon>
        <taxon>Rhabditoidea</taxon>
        <taxon>Rhabditidae</taxon>
        <taxon>Peloderinae</taxon>
        <taxon>Caenorhabditis</taxon>
    </lineage>
</organism>
<dbReference type="PROSITE" id="PS51843">
    <property type="entry name" value="NR_LBD"/>
    <property type="match status" value="1"/>
</dbReference>
<feature type="domain" description="Nuclear receptor" evidence="11">
    <location>
        <begin position="21"/>
        <end position="99"/>
    </location>
</feature>
<dbReference type="EMBL" id="WUAV01000005">
    <property type="protein sequence ID" value="KAF1753327.1"/>
    <property type="molecule type" value="Genomic_DNA"/>
</dbReference>
<evidence type="ECO:0000256" key="7">
    <source>
        <dbReference type="ARBA" id="ARBA00023125"/>
    </source>
</evidence>
<name>A0A6A5GDJ9_CAERE</name>
<dbReference type="AlphaFoldDB" id="A0A6A5GDJ9"/>
<dbReference type="CDD" id="cd06960">
    <property type="entry name" value="NR_DBD_HNF4A"/>
    <property type="match status" value="1"/>
</dbReference>
<dbReference type="InterPro" id="IPR001628">
    <property type="entry name" value="Znf_hrmn_rcpt"/>
</dbReference>
<comment type="caution">
    <text evidence="13">The sequence shown here is derived from an EMBL/GenBank/DDBJ whole genome shotgun (WGS) entry which is preliminary data.</text>
</comment>
<dbReference type="Gene3D" id="1.10.565.10">
    <property type="entry name" value="Retinoid X Receptor"/>
    <property type="match status" value="1"/>
</dbReference>
<evidence type="ECO:0000259" key="11">
    <source>
        <dbReference type="PROSITE" id="PS51030"/>
    </source>
</evidence>
<dbReference type="GeneID" id="9820416"/>
<dbReference type="PROSITE" id="PS51030">
    <property type="entry name" value="NUCLEAR_REC_DBD_2"/>
    <property type="match status" value="1"/>
</dbReference>
<evidence type="ECO:0000313" key="14">
    <source>
        <dbReference type="Proteomes" id="UP000483820"/>
    </source>
</evidence>
<dbReference type="Proteomes" id="UP000483820">
    <property type="component" value="Chromosome V"/>
</dbReference>
<evidence type="ECO:0000256" key="8">
    <source>
        <dbReference type="ARBA" id="ARBA00023163"/>
    </source>
</evidence>
<dbReference type="GO" id="GO:0003700">
    <property type="term" value="F:DNA-binding transcription factor activity"/>
    <property type="evidence" value="ECO:0007669"/>
    <property type="project" value="InterPro"/>
</dbReference>
<keyword evidence="6" id="KW-0805">Transcription regulation</keyword>
<dbReference type="SMART" id="SM00399">
    <property type="entry name" value="ZnF_C4"/>
    <property type="match status" value="1"/>
</dbReference>
<protein>
    <submittedName>
        <fullName evidence="13">Uncharacterized protein</fullName>
    </submittedName>
</protein>
<keyword evidence="10" id="KW-0539">Nucleus</keyword>
<dbReference type="Pfam" id="PF00105">
    <property type="entry name" value="zf-C4"/>
    <property type="match status" value="1"/>
</dbReference>
<dbReference type="GO" id="GO:0005634">
    <property type="term" value="C:nucleus"/>
    <property type="evidence" value="ECO:0007669"/>
    <property type="project" value="UniProtKB-SubCell"/>
</dbReference>
<evidence type="ECO:0000259" key="12">
    <source>
        <dbReference type="PROSITE" id="PS51843"/>
    </source>
</evidence>
<dbReference type="RefSeq" id="XP_003116571.2">
    <property type="nucleotide sequence ID" value="XM_003116523.2"/>
</dbReference>
<dbReference type="CTD" id="9820416"/>
<dbReference type="Gene3D" id="3.30.50.10">
    <property type="entry name" value="Erythroid Transcription Factor GATA-1, subunit A"/>
    <property type="match status" value="1"/>
</dbReference>
<feature type="domain" description="NR LBD" evidence="12">
    <location>
        <begin position="162"/>
        <end position="414"/>
    </location>
</feature>
<gene>
    <name evidence="13" type="ORF">GCK72_019883</name>
</gene>
<sequence length="414" mass="47887">MSSTPSTSDTSSETSTSPASNAICKVCGLIAHGLHFGVLACRACAAFFRRTVVMERQKKYKCRGGEDRCAVSSTDRYQCRLCRFNKCVELGMTPENVQFNRDSIPTSRKRKDDEPIVPAHELKSLSYPESSLMGKPRTIMDISALAAKIKEILNEKTGGVDAVTKKMNTLEVAEYGLKKWRNLQRSEEKLENLTKLPVRQMFAIFEKQMVVVSEWLIQQPHFRLLGEIERWLYFKAMWNMWRRFERFEMSVKMFGTRTVEQRKFAISNEQMITVGFHIDFAEITDIPNESVQEMFKNSMQKFFDQVAKPLLELRPSSVEMAYMLTTMSWQVAGKQVQGKVVEIGEQVCDELANNLHSYYLKEEMRSNYAGRLVRLMSVVNAVIKIHQERRKTMELARIFEIFKVEFSEPDIFDC</sequence>
<evidence type="ECO:0000256" key="10">
    <source>
        <dbReference type="ARBA" id="ARBA00023242"/>
    </source>
</evidence>
<dbReference type="InterPro" id="IPR051152">
    <property type="entry name" value="C.elegans_Orphan_NR"/>
</dbReference>
<proteinExistence type="inferred from homology"/>
<dbReference type="PANTHER" id="PTHR45680">
    <property type="entry name" value="NUCLEAR HORMONE RECEPTOR FAMILY"/>
    <property type="match status" value="1"/>
</dbReference>
<dbReference type="InterPro" id="IPR035500">
    <property type="entry name" value="NHR-like_dom_sf"/>
</dbReference>
<evidence type="ECO:0000256" key="5">
    <source>
        <dbReference type="ARBA" id="ARBA00022833"/>
    </source>
</evidence>
<evidence type="ECO:0000256" key="9">
    <source>
        <dbReference type="ARBA" id="ARBA00023170"/>
    </source>
</evidence>
<comment type="similarity">
    <text evidence="2">Belongs to the nuclear hormone receptor family.</text>
</comment>
<dbReference type="Pfam" id="PF00104">
    <property type="entry name" value="Hormone_recep"/>
    <property type="match status" value="1"/>
</dbReference>